<dbReference type="EMBL" id="JARJLM010000430">
    <property type="protein sequence ID" value="MDF3836311.1"/>
    <property type="molecule type" value="Genomic_DNA"/>
</dbReference>
<feature type="transmembrane region" description="Helical" evidence="6">
    <location>
        <begin position="179"/>
        <end position="197"/>
    </location>
</feature>
<accession>A0ABT6AUL8</accession>
<keyword evidence="8" id="KW-1185">Reference proteome</keyword>
<protein>
    <submittedName>
        <fullName evidence="7">LysE family transporter</fullName>
    </submittedName>
</protein>
<dbReference type="PANTHER" id="PTHR30086">
    <property type="entry name" value="ARGININE EXPORTER PROTEIN ARGO"/>
    <property type="match status" value="1"/>
</dbReference>
<evidence type="ECO:0000313" key="8">
    <source>
        <dbReference type="Proteomes" id="UP001216674"/>
    </source>
</evidence>
<gene>
    <name evidence="7" type="ORF">P3W85_25665</name>
</gene>
<evidence type="ECO:0000256" key="6">
    <source>
        <dbReference type="SAM" id="Phobius"/>
    </source>
</evidence>
<comment type="caution">
    <text evidence="7">The sequence shown here is derived from an EMBL/GenBank/DDBJ whole genome shotgun (WGS) entry which is preliminary data.</text>
</comment>
<evidence type="ECO:0000256" key="4">
    <source>
        <dbReference type="ARBA" id="ARBA00022989"/>
    </source>
</evidence>
<keyword evidence="5 6" id="KW-0472">Membrane</keyword>
<keyword evidence="4 6" id="KW-1133">Transmembrane helix</keyword>
<name>A0ABT6AUL8_9BURK</name>
<reference evidence="7 8" key="1">
    <citation type="submission" date="2023-03" db="EMBL/GenBank/DDBJ databases">
        <title>Draft assemblies of triclosan tolerant bacteria isolated from returned activated sludge.</title>
        <authorList>
            <person name="Van Hamelsveld S."/>
        </authorList>
    </citation>
    <scope>NUCLEOTIDE SEQUENCE [LARGE SCALE GENOMIC DNA]</scope>
    <source>
        <strain evidence="7 8">GW210010_S58</strain>
    </source>
</reference>
<dbReference type="Proteomes" id="UP001216674">
    <property type="component" value="Unassembled WGS sequence"/>
</dbReference>
<keyword evidence="3 6" id="KW-0812">Transmembrane</keyword>
<evidence type="ECO:0000256" key="3">
    <source>
        <dbReference type="ARBA" id="ARBA00022692"/>
    </source>
</evidence>
<dbReference type="RefSeq" id="WP_276266825.1">
    <property type="nucleotide sequence ID" value="NZ_JARJLM010000430.1"/>
</dbReference>
<feature type="transmembrane region" description="Helical" evidence="6">
    <location>
        <begin position="6"/>
        <end position="29"/>
    </location>
</feature>
<organism evidence="7 8">
    <name type="scientific">Cupriavidus basilensis</name>
    <dbReference type="NCBI Taxonomy" id="68895"/>
    <lineage>
        <taxon>Bacteria</taxon>
        <taxon>Pseudomonadati</taxon>
        <taxon>Pseudomonadota</taxon>
        <taxon>Betaproteobacteria</taxon>
        <taxon>Burkholderiales</taxon>
        <taxon>Burkholderiaceae</taxon>
        <taxon>Cupriavidus</taxon>
    </lineage>
</organism>
<evidence type="ECO:0000256" key="5">
    <source>
        <dbReference type="ARBA" id="ARBA00023136"/>
    </source>
</evidence>
<feature type="transmembrane region" description="Helical" evidence="6">
    <location>
        <begin position="111"/>
        <end position="135"/>
    </location>
</feature>
<feature type="transmembrane region" description="Helical" evidence="6">
    <location>
        <begin position="141"/>
        <end position="167"/>
    </location>
</feature>
<keyword evidence="2" id="KW-1003">Cell membrane</keyword>
<dbReference type="InterPro" id="IPR001123">
    <property type="entry name" value="LeuE-type"/>
</dbReference>
<dbReference type="Pfam" id="PF01810">
    <property type="entry name" value="LysE"/>
    <property type="match status" value="1"/>
</dbReference>
<evidence type="ECO:0000256" key="2">
    <source>
        <dbReference type="ARBA" id="ARBA00022475"/>
    </source>
</evidence>
<proteinExistence type="predicted"/>
<sequence>MPDPVAPLALFAIVSTITPGGATTLATASGARFGFRRSVPLMAGIAVGLASLAAAAAIGLAGLLLAVPSLRTAMNLAGSAYLLWLAWRIARSGSPNLQAELAAPTRFWSGMCLLWLNPKGWAMALGAAASFAALASGPLQLAILLGSALGFAAAASMSLWCLAGLMLSRLLRTERQWRCLNALLGLLLAASIIPMWIT</sequence>
<comment type="subcellular location">
    <subcellularLocation>
        <location evidence="1">Cell membrane</location>
        <topology evidence="1">Multi-pass membrane protein</topology>
    </subcellularLocation>
</comment>
<dbReference type="PANTHER" id="PTHR30086:SF20">
    <property type="entry name" value="ARGININE EXPORTER PROTEIN ARGO-RELATED"/>
    <property type="match status" value="1"/>
</dbReference>
<evidence type="ECO:0000313" key="7">
    <source>
        <dbReference type="EMBL" id="MDF3836311.1"/>
    </source>
</evidence>
<feature type="transmembrane region" description="Helical" evidence="6">
    <location>
        <begin position="41"/>
        <end position="67"/>
    </location>
</feature>
<evidence type="ECO:0000256" key="1">
    <source>
        <dbReference type="ARBA" id="ARBA00004651"/>
    </source>
</evidence>